<dbReference type="PROSITE" id="PS50053">
    <property type="entry name" value="UBIQUITIN_2"/>
    <property type="match status" value="1"/>
</dbReference>
<dbReference type="InterPro" id="IPR029071">
    <property type="entry name" value="Ubiquitin-like_domsf"/>
</dbReference>
<evidence type="ECO:0000313" key="2">
    <source>
        <dbReference type="EMBL" id="WVZ77565.1"/>
    </source>
</evidence>
<dbReference type="SUPFAM" id="SSF54236">
    <property type="entry name" value="Ubiquitin-like"/>
    <property type="match status" value="1"/>
</dbReference>
<dbReference type="SMART" id="SM00213">
    <property type="entry name" value="UBQ"/>
    <property type="match status" value="1"/>
</dbReference>
<organism evidence="2 3">
    <name type="scientific">Paspalum notatum var. saurae</name>
    <dbReference type="NCBI Taxonomy" id="547442"/>
    <lineage>
        <taxon>Eukaryota</taxon>
        <taxon>Viridiplantae</taxon>
        <taxon>Streptophyta</taxon>
        <taxon>Embryophyta</taxon>
        <taxon>Tracheophyta</taxon>
        <taxon>Spermatophyta</taxon>
        <taxon>Magnoliopsida</taxon>
        <taxon>Liliopsida</taxon>
        <taxon>Poales</taxon>
        <taxon>Poaceae</taxon>
        <taxon>PACMAD clade</taxon>
        <taxon>Panicoideae</taxon>
        <taxon>Andropogonodae</taxon>
        <taxon>Paspaleae</taxon>
        <taxon>Paspalinae</taxon>
        <taxon>Paspalum</taxon>
    </lineage>
</organism>
<dbReference type="EMBL" id="CP144749">
    <property type="protein sequence ID" value="WVZ77565.1"/>
    <property type="molecule type" value="Genomic_DNA"/>
</dbReference>
<accession>A0AAQ3TQ16</accession>
<dbReference type="Pfam" id="PF18036">
    <property type="entry name" value="Ubiquitin_4"/>
    <property type="match status" value="1"/>
</dbReference>
<evidence type="ECO:0000259" key="1">
    <source>
        <dbReference type="PROSITE" id="PS50053"/>
    </source>
</evidence>
<dbReference type="InterPro" id="IPR039690">
    <property type="entry name" value="SNRNP25"/>
</dbReference>
<reference evidence="2 3" key="1">
    <citation type="submission" date="2024-02" db="EMBL/GenBank/DDBJ databases">
        <title>High-quality chromosome-scale genome assembly of Pensacola bahiagrass (Paspalum notatum Flugge var. saurae).</title>
        <authorList>
            <person name="Vega J.M."/>
            <person name="Podio M."/>
            <person name="Orjuela J."/>
            <person name="Siena L.A."/>
            <person name="Pessino S.C."/>
            <person name="Combes M.C."/>
            <person name="Mariac C."/>
            <person name="Albertini E."/>
            <person name="Pupilli F."/>
            <person name="Ortiz J.P.A."/>
            <person name="Leblanc O."/>
        </authorList>
    </citation>
    <scope>NUCLEOTIDE SEQUENCE [LARGE SCALE GENOMIC DNA]</scope>
    <source>
        <strain evidence="2">R1</strain>
        <tissue evidence="2">Leaf</tissue>
    </source>
</reference>
<gene>
    <name evidence="2" type="ORF">U9M48_025419</name>
</gene>
<dbReference type="InterPro" id="IPR040610">
    <property type="entry name" value="SNRNP25_ubiquitin"/>
</dbReference>
<proteinExistence type="predicted"/>
<feature type="domain" description="Ubiquitin-like" evidence="1">
    <location>
        <begin position="56"/>
        <end position="139"/>
    </location>
</feature>
<dbReference type="AlphaFoldDB" id="A0AAQ3TQ16"/>
<dbReference type="Gene3D" id="3.10.20.90">
    <property type="entry name" value="Phosphatidylinositol 3-kinase Catalytic Subunit, Chain A, domain 1"/>
    <property type="match status" value="1"/>
</dbReference>
<sequence length="271" mass="30638">MPASLRSSSPDAARDIEAALALEDLALGGGGGDCIGAITCGRRSSFSYRRIPEPRIRLTVRKLDDSFFDVEIARSATVSELRVAIEDLFSALFDDAQKTISWSHVWSHFCLCFKDEKLTDDKATLRAFGIRDGDELHFVQHLSVDYSPCKSPSRDQKAASHRRSMTSLDDFRPGSLLDEINEDEGGKFTDSRCSTSVLEGVCIYEYNEERVEEENRKKGSLFRGWWFSYSKLRGNRRTHTEYAAIPTCEKTSARPKLGNWLSFKRSKTHCN</sequence>
<dbReference type="GO" id="GO:0000398">
    <property type="term" value="P:mRNA splicing, via spliceosome"/>
    <property type="evidence" value="ECO:0007669"/>
    <property type="project" value="InterPro"/>
</dbReference>
<keyword evidence="3" id="KW-1185">Reference proteome</keyword>
<evidence type="ECO:0000313" key="3">
    <source>
        <dbReference type="Proteomes" id="UP001341281"/>
    </source>
</evidence>
<dbReference type="Proteomes" id="UP001341281">
    <property type="component" value="Chromosome 05"/>
</dbReference>
<dbReference type="InterPro" id="IPR000626">
    <property type="entry name" value="Ubiquitin-like_dom"/>
</dbReference>
<dbReference type="PANTHER" id="PTHR14942:SF9">
    <property type="entry name" value="OS02G0188500 PROTEIN"/>
    <property type="match status" value="1"/>
</dbReference>
<name>A0AAQ3TQ16_PASNO</name>
<protein>
    <recommendedName>
        <fullName evidence="1">Ubiquitin-like domain-containing protein</fullName>
    </recommendedName>
</protein>
<dbReference type="PANTHER" id="PTHR14942">
    <property type="entry name" value="U11/U12 SMALL NUCLEAR RIBONUCLEOPROTEIN 25 KDA PROTEIN"/>
    <property type="match status" value="1"/>
</dbReference>
<dbReference type="CDD" id="cd17058">
    <property type="entry name" value="Ubl_SNRNP25"/>
    <property type="match status" value="1"/>
</dbReference>